<dbReference type="SUPFAM" id="SSF53335">
    <property type="entry name" value="S-adenosyl-L-methionine-dependent methyltransferases"/>
    <property type="match status" value="1"/>
</dbReference>
<sequence length="215" mass="25809">MKESIIHRGIEKFKRTFFPLRRYEYLFQTIRDRRCKRIMEIGTWTGKRAEQMIEAAGNYHPSANIFYYGFDLFELLTEKLNEEEFSKRPPTEAEVKERLFKTGANINLYKGFTHETMPPLVGRLPKMGLIYIDGGHKVETIENDWKYSKEFMDGNTVVIFDDYYHKYDSVGCKKVVEKIDKEKYNVEILPRRDRVITPWWKLLEINFVRVTKKRQ</sequence>
<proteinExistence type="predicted"/>
<dbReference type="Proteomes" id="UP000230557">
    <property type="component" value="Unassembled WGS sequence"/>
</dbReference>
<dbReference type="Gene3D" id="3.40.50.150">
    <property type="entry name" value="Vaccinia Virus protein VP39"/>
    <property type="match status" value="1"/>
</dbReference>
<evidence type="ECO:0000313" key="1">
    <source>
        <dbReference type="EMBL" id="PIR96814.1"/>
    </source>
</evidence>
<evidence type="ECO:0000313" key="2">
    <source>
        <dbReference type="Proteomes" id="UP000230557"/>
    </source>
</evidence>
<dbReference type="EMBL" id="PFAJ01000061">
    <property type="protein sequence ID" value="PIR96814.1"/>
    <property type="molecule type" value="Genomic_DNA"/>
</dbReference>
<comment type="caution">
    <text evidence="1">The sequence shown here is derived from an EMBL/GenBank/DDBJ whole genome shotgun (WGS) entry which is preliminary data.</text>
</comment>
<organism evidence="1 2">
    <name type="scientific">Candidatus Doudnabacteria bacterium CG10_big_fil_rev_8_21_14_0_10_41_10</name>
    <dbReference type="NCBI Taxonomy" id="1974551"/>
    <lineage>
        <taxon>Bacteria</taxon>
        <taxon>Candidatus Doudnaibacteriota</taxon>
    </lineage>
</organism>
<accession>A0A2H0VCJ2</accession>
<name>A0A2H0VCJ2_9BACT</name>
<dbReference type="InterPro" id="IPR029063">
    <property type="entry name" value="SAM-dependent_MTases_sf"/>
</dbReference>
<protein>
    <recommendedName>
        <fullName evidence="3">Class I SAM-dependent methyltransferase</fullName>
    </recommendedName>
</protein>
<dbReference type="AlphaFoldDB" id="A0A2H0VCJ2"/>
<evidence type="ECO:0008006" key="3">
    <source>
        <dbReference type="Google" id="ProtNLM"/>
    </source>
</evidence>
<gene>
    <name evidence="1" type="ORF">COT91_04655</name>
</gene>
<reference evidence="2" key="1">
    <citation type="submission" date="2017-09" db="EMBL/GenBank/DDBJ databases">
        <title>Depth-based differentiation of microbial function through sediment-hosted aquifers and enrichment of novel symbionts in the deep terrestrial subsurface.</title>
        <authorList>
            <person name="Probst A.J."/>
            <person name="Ladd B."/>
            <person name="Jarett J.K."/>
            <person name="Geller-Mcgrath D.E."/>
            <person name="Sieber C.M.K."/>
            <person name="Emerson J.B."/>
            <person name="Anantharaman K."/>
            <person name="Thomas B.C."/>
            <person name="Malmstrom R."/>
            <person name="Stieglmeier M."/>
            <person name="Klingl A."/>
            <person name="Woyke T."/>
            <person name="Ryan C.M."/>
            <person name="Banfield J.F."/>
        </authorList>
    </citation>
    <scope>NUCLEOTIDE SEQUENCE [LARGE SCALE GENOMIC DNA]</scope>
</reference>
<dbReference type="Pfam" id="PF13578">
    <property type="entry name" value="Methyltransf_24"/>
    <property type="match status" value="1"/>
</dbReference>